<sequence>MMKKILIIAGGMLSLAIILAILVAILIVTFIKEDGAGVWQDSRDIIQRQSVPITQIISSAQKQSDSLVNYYQSLDNSENCQQLAAKLSSIEAALANGRLVLPRASIAQIFSIKNRLNGASTSAKNLTCEQATNVIDTLS</sequence>
<reference evidence="2 3" key="1">
    <citation type="submission" date="2016-04" db="EMBL/GenBank/DDBJ databases">
        <title>ATOL: Assembling a taxonomically balanced genome-scale reconstruction of the evolutionary history of the Enterobacteriaceae.</title>
        <authorList>
            <person name="Plunkett G.III."/>
            <person name="Neeno-Eckwall E.C."/>
            <person name="Glasner J.D."/>
            <person name="Perna N.T."/>
        </authorList>
    </citation>
    <scope>NUCLEOTIDE SEQUENCE [LARGE SCALE GENOMIC DNA]</scope>
    <source>
        <strain evidence="2 3">ATCC 700826</strain>
    </source>
</reference>
<accession>A0AAJ3HRI7</accession>
<keyword evidence="1" id="KW-0812">Transmembrane</keyword>
<comment type="caution">
    <text evidence="2">The sequence shown here is derived from an EMBL/GenBank/DDBJ whole genome shotgun (WGS) entry which is preliminary data.</text>
</comment>
<name>A0AAJ3HRI7_PROHU</name>
<dbReference type="AlphaFoldDB" id="A0AAJ3HRI7"/>
<protein>
    <submittedName>
        <fullName evidence="2">Uncharacterized protein</fullName>
    </submittedName>
</protein>
<proteinExistence type="predicted"/>
<evidence type="ECO:0000256" key="1">
    <source>
        <dbReference type="SAM" id="Phobius"/>
    </source>
</evidence>
<evidence type="ECO:0000313" key="3">
    <source>
        <dbReference type="Proteomes" id="UP000078250"/>
    </source>
</evidence>
<keyword evidence="1" id="KW-1133">Transmembrane helix</keyword>
<organism evidence="2 3">
    <name type="scientific">Proteus hauseri ATCC 700826</name>
    <dbReference type="NCBI Taxonomy" id="1354271"/>
    <lineage>
        <taxon>Bacteria</taxon>
        <taxon>Pseudomonadati</taxon>
        <taxon>Pseudomonadota</taxon>
        <taxon>Gammaproteobacteria</taxon>
        <taxon>Enterobacterales</taxon>
        <taxon>Morganellaceae</taxon>
        <taxon>Proteus</taxon>
    </lineage>
</organism>
<evidence type="ECO:0000313" key="2">
    <source>
        <dbReference type="EMBL" id="OAT46343.1"/>
    </source>
</evidence>
<feature type="transmembrane region" description="Helical" evidence="1">
    <location>
        <begin position="6"/>
        <end position="31"/>
    </location>
</feature>
<gene>
    <name evidence="2" type="ORF">M997_2216</name>
</gene>
<keyword evidence="1" id="KW-0472">Membrane</keyword>
<dbReference type="EMBL" id="LXEV01000024">
    <property type="protein sequence ID" value="OAT46343.1"/>
    <property type="molecule type" value="Genomic_DNA"/>
</dbReference>
<keyword evidence="3" id="KW-1185">Reference proteome</keyword>
<dbReference type="Proteomes" id="UP000078250">
    <property type="component" value="Unassembled WGS sequence"/>
</dbReference>